<dbReference type="GO" id="GO:0008855">
    <property type="term" value="F:exodeoxyribonuclease VII activity"/>
    <property type="evidence" value="ECO:0007669"/>
    <property type="project" value="UniProtKB-UniRule"/>
</dbReference>
<keyword evidence="5 6" id="KW-0269">Exonuclease</keyword>
<keyword evidence="2 6" id="KW-0963">Cytoplasm</keyword>
<evidence type="ECO:0000256" key="5">
    <source>
        <dbReference type="ARBA" id="ARBA00022839"/>
    </source>
</evidence>
<dbReference type="NCBIfam" id="TIGR01280">
    <property type="entry name" value="xseB"/>
    <property type="match status" value="1"/>
</dbReference>
<dbReference type="InterPro" id="IPR037004">
    <property type="entry name" value="Exonuc_VII_ssu_sf"/>
</dbReference>
<evidence type="ECO:0000256" key="1">
    <source>
        <dbReference type="ARBA" id="ARBA00009998"/>
    </source>
</evidence>
<keyword evidence="4 6" id="KW-0378">Hydrolase</keyword>
<comment type="subcellular location">
    <subcellularLocation>
        <location evidence="6">Cytoplasm</location>
    </subcellularLocation>
</comment>
<dbReference type="NCBIfam" id="NF002139">
    <property type="entry name" value="PRK00977.1-3"/>
    <property type="match status" value="1"/>
</dbReference>
<comment type="catalytic activity">
    <reaction evidence="6">
        <text>Exonucleolytic cleavage in either 5'- to 3'- or 3'- to 5'-direction to yield nucleoside 5'-phosphates.</text>
        <dbReference type="EC" id="3.1.11.6"/>
    </reaction>
</comment>
<dbReference type="Pfam" id="PF02609">
    <property type="entry name" value="Exonuc_VII_S"/>
    <property type="match status" value="1"/>
</dbReference>
<evidence type="ECO:0000256" key="2">
    <source>
        <dbReference type="ARBA" id="ARBA00022490"/>
    </source>
</evidence>
<evidence type="ECO:0000256" key="3">
    <source>
        <dbReference type="ARBA" id="ARBA00022722"/>
    </source>
</evidence>
<comment type="similarity">
    <text evidence="1 6">Belongs to the XseB family.</text>
</comment>
<evidence type="ECO:0000256" key="6">
    <source>
        <dbReference type="HAMAP-Rule" id="MF_00337"/>
    </source>
</evidence>
<dbReference type="GO" id="GO:0005829">
    <property type="term" value="C:cytosol"/>
    <property type="evidence" value="ECO:0007669"/>
    <property type="project" value="TreeGrafter"/>
</dbReference>
<dbReference type="GO" id="GO:0006308">
    <property type="term" value="P:DNA catabolic process"/>
    <property type="evidence" value="ECO:0007669"/>
    <property type="project" value="UniProtKB-UniRule"/>
</dbReference>
<evidence type="ECO:0000313" key="7">
    <source>
        <dbReference type="EMBL" id="MBG6085499.1"/>
    </source>
</evidence>
<protein>
    <recommendedName>
        <fullName evidence="6">Exodeoxyribonuclease 7 small subunit</fullName>
        <ecNumber evidence="6">3.1.11.6</ecNumber>
    </recommendedName>
    <alternativeName>
        <fullName evidence="6">Exodeoxyribonuclease VII small subunit</fullName>
        <shortName evidence="6">Exonuclease VII small subunit</shortName>
    </alternativeName>
</protein>
<gene>
    <name evidence="6" type="primary">xseB</name>
    <name evidence="7" type="ORF">IW252_002266</name>
</gene>
<dbReference type="RefSeq" id="WP_196836679.1">
    <property type="nucleotide sequence ID" value="NZ_JADOTZ010000001.1"/>
</dbReference>
<dbReference type="Gene3D" id="1.10.287.1040">
    <property type="entry name" value="Exonuclease VII, small subunit"/>
    <property type="match status" value="1"/>
</dbReference>
<dbReference type="AlphaFoldDB" id="A0A931D6T4"/>
<organism evidence="7 8">
    <name type="scientific">Zhihengliuella flava</name>
    <dbReference type="NCBI Taxonomy" id="1285193"/>
    <lineage>
        <taxon>Bacteria</taxon>
        <taxon>Bacillati</taxon>
        <taxon>Actinomycetota</taxon>
        <taxon>Actinomycetes</taxon>
        <taxon>Micrococcales</taxon>
        <taxon>Micrococcaceae</taxon>
        <taxon>Zhihengliuella</taxon>
    </lineage>
</organism>
<dbReference type="PANTHER" id="PTHR34137:SF1">
    <property type="entry name" value="EXODEOXYRIBONUCLEASE 7 SMALL SUBUNIT"/>
    <property type="match status" value="1"/>
</dbReference>
<keyword evidence="8" id="KW-1185">Reference proteome</keyword>
<proteinExistence type="inferred from homology"/>
<dbReference type="GO" id="GO:0009318">
    <property type="term" value="C:exodeoxyribonuclease VII complex"/>
    <property type="evidence" value="ECO:0007669"/>
    <property type="project" value="UniProtKB-UniRule"/>
</dbReference>
<dbReference type="HAMAP" id="MF_00337">
    <property type="entry name" value="Exonuc_7_S"/>
    <property type="match status" value="1"/>
</dbReference>
<evidence type="ECO:0000256" key="4">
    <source>
        <dbReference type="ARBA" id="ARBA00022801"/>
    </source>
</evidence>
<dbReference type="PANTHER" id="PTHR34137">
    <property type="entry name" value="EXODEOXYRIBONUCLEASE 7 SMALL SUBUNIT"/>
    <property type="match status" value="1"/>
</dbReference>
<dbReference type="EMBL" id="JADOTZ010000001">
    <property type="protein sequence ID" value="MBG6085499.1"/>
    <property type="molecule type" value="Genomic_DNA"/>
</dbReference>
<comment type="caution">
    <text evidence="7">The sequence shown here is derived from an EMBL/GenBank/DDBJ whole genome shotgun (WGS) entry which is preliminary data.</text>
</comment>
<reference evidence="7" key="1">
    <citation type="submission" date="2020-11" db="EMBL/GenBank/DDBJ databases">
        <title>Sequencing the genomes of 1000 actinobacteria strains.</title>
        <authorList>
            <person name="Klenk H.-P."/>
        </authorList>
    </citation>
    <scope>NUCLEOTIDE SEQUENCE</scope>
    <source>
        <strain evidence="7">DSM 26152</strain>
    </source>
</reference>
<dbReference type="Proteomes" id="UP000625033">
    <property type="component" value="Unassembled WGS sequence"/>
</dbReference>
<dbReference type="InterPro" id="IPR003761">
    <property type="entry name" value="Exonuc_VII_S"/>
</dbReference>
<name>A0A931D6T4_9MICC</name>
<accession>A0A931D6T4</accession>
<evidence type="ECO:0000313" key="8">
    <source>
        <dbReference type="Proteomes" id="UP000625033"/>
    </source>
</evidence>
<sequence length="84" mass="9165">MTTDPNIDTPHESTANTDVAELNYEQAREELIAVVSQLEAGGASLEQSLALWERGEALAARCEAWLDGARKRLEAARAHTEDEA</sequence>
<keyword evidence="3 6" id="KW-0540">Nuclease</keyword>
<comment type="subunit">
    <text evidence="6">Heterooligomer composed of large and small subunits.</text>
</comment>
<comment type="function">
    <text evidence="6">Bidirectionally degrades single-stranded DNA into large acid-insoluble oligonucleotides, which are then degraded further into small acid-soluble oligonucleotides.</text>
</comment>
<dbReference type="SUPFAM" id="SSF116842">
    <property type="entry name" value="XseB-like"/>
    <property type="match status" value="1"/>
</dbReference>
<dbReference type="EC" id="3.1.11.6" evidence="6"/>